<evidence type="ECO:0000256" key="6">
    <source>
        <dbReference type="ARBA" id="ARBA00023128"/>
    </source>
</evidence>
<evidence type="ECO:0000256" key="1">
    <source>
        <dbReference type="ARBA" id="ARBA00004448"/>
    </source>
</evidence>
<evidence type="ECO:0000256" key="3">
    <source>
        <dbReference type="ARBA" id="ARBA00022692"/>
    </source>
</evidence>
<evidence type="ECO:0000256" key="4">
    <source>
        <dbReference type="ARBA" id="ARBA00022792"/>
    </source>
</evidence>
<dbReference type="AlphaFoldDB" id="A0A819EC44"/>
<feature type="region of interest" description="Disordered" evidence="9">
    <location>
        <begin position="358"/>
        <end position="392"/>
    </location>
</feature>
<comment type="similarity">
    <text evidence="2">Belongs to the Tim17/Tim22/Tim23 family.</text>
</comment>
<name>A0A819EC44_9BILA</name>
<feature type="region of interest" description="Disordered" evidence="9">
    <location>
        <begin position="434"/>
        <end position="457"/>
    </location>
</feature>
<protein>
    <recommendedName>
        <fullName evidence="13">Mitochondrial import inner membrane translocase subunit TIM22</fullName>
    </recommendedName>
</protein>
<dbReference type="GO" id="GO:0030943">
    <property type="term" value="F:mitochondrion targeting sequence binding"/>
    <property type="evidence" value="ECO:0007669"/>
    <property type="project" value="TreeGrafter"/>
</dbReference>
<dbReference type="InterPro" id="IPR039175">
    <property type="entry name" value="TIM22"/>
</dbReference>
<evidence type="ECO:0008006" key="13">
    <source>
        <dbReference type="Google" id="ProtNLM"/>
    </source>
</evidence>
<keyword evidence="7 10" id="KW-0472">Membrane</keyword>
<gene>
    <name evidence="11" type="ORF">OTI717_LOCUS21010</name>
</gene>
<dbReference type="PANTHER" id="PTHR14110">
    <property type="entry name" value="MITOCHONDRIAL IMPORT INNER MEMBRANE TRANSLOCASE SUBUNIT TIM22"/>
    <property type="match status" value="1"/>
</dbReference>
<feature type="compositionally biased region" description="Basic residues" evidence="9">
    <location>
        <begin position="383"/>
        <end position="392"/>
    </location>
</feature>
<dbReference type="GO" id="GO:0042721">
    <property type="term" value="C:TIM22 mitochondrial import inner membrane insertion complex"/>
    <property type="evidence" value="ECO:0007669"/>
    <property type="project" value="InterPro"/>
</dbReference>
<dbReference type="GO" id="GO:0045039">
    <property type="term" value="P:protein insertion into mitochondrial inner membrane"/>
    <property type="evidence" value="ECO:0007669"/>
    <property type="project" value="InterPro"/>
</dbReference>
<feature type="transmembrane region" description="Helical" evidence="10">
    <location>
        <begin position="640"/>
        <end position="664"/>
    </location>
</feature>
<accession>A0A819EC44</accession>
<evidence type="ECO:0000256" key="7">
    <source>
        <dbReference type="ARBA" id="ARBA00023136"/>
    </source>
</evidence>
<evidence type="ECO:0000256" key="5">
    <source>
        <dbReference type="ARBA" id="ARBA00022989"/>
    </source>
</evidence>
<organism evidence="11 12">
    <name type="scientific">Rotaria sordida</name>
    <dbReference type="NCBI Taxonomy" id="392033"/>
    <lineage>
        <taxon>Eukaryota</taxon>
        <taxon>Metazoa</taxon>
        <taxon>Spiralia</taxon>
        <taxon>Gnathifera</taxon>
        <taxon>Rotifera</taxon>
        <taxon>Eurotatoria</taxon>
        <taxon>Bdelloidea</taxon>
        <taxon>Philodinida</taxon>
        <taxon>Philodinidae</taxon>
        <taxon>Rotaria</taxon>
    </lineage>
</organism>
<feature type="compositionally biased region" description="Polar residues" evidence="9">
    <location>
        <begin position="439"/>
        <end position="457"/>
    </location>
</feature>
<evidence type="ECO:0000313" key="11">
    <source>
        <dbReference type="EMBL" id="CAF3848244.1"/>
    </source>
</evidence>
<evidence type="ECO:0000256" key="9">
    <source>
        <dbReference type="SAM" id="MobiDB-lite"/>
    </source>
</evidence>
<dbReference type="PANTHER" id="PTHR14110:SF0">
    <property type="entry name" value="MITOCHONDRIAL IMPORT INNER MEMBRANE TRANSLOCASE SUBUNIT TIM22"/>
    <property type="match status" value="1"/>
</dbReference>
<reference evidence="11" key="1">
    <citation type="submission" date="2021-02" db="EMBL/GenBank/DDBJ databases">
        <authorList>
            <person name="Nowell W R."/>
        </authorList>
    </citation>
    <scope>NUCLEOTIDE SEQUENCE</scope>
</reference>
<dbReference type="Pfam" id="PF02466">
    <property type="entry name" value="Tim17"/>
    <property type="match status" value="1"/>
</dbReference>
<keyword evidence="3 10" id="KW-0812">Transmembrane</keyword>
<dbReference type="GO" id="GO:0008320">
    <property type="term" value="F:protein transmembrane transporter activity"/>
    <property type="evidence" value="ECO:0007669"/>
    <property type="project" value="TreeGrafter"/>
</dbReference>
<comment type="caution">
    <text evidence="11">The sequence shown here is derived from an EMBL/GenBank/DDBJ whole genome shotgun (WGS) entry which is preliminary data.</text>
</comment>
<comment type="subcellular location">
    <subcellularLocation>
        <location evidence="1">Mitochondrion inner membrane</location>
        <topology evidence="1">Multi-pass membrane protein</topology>
    </subcellularLocation>
</comment>
<keyword evidence="4" id="KW-0999">Mitochondrion inner membrane</keyword>
<evidence type="ECO:0000256" key="8">
    <source>
        <dbReference type="ARBA" id="ARBA00024713"/>
    </source>
</evidence>
<evidence type="ECO:0000256" key="2">
    <source>
        <dbReference type="ARBA" id="ARBA00008444"/>
    </source>
</evidence>
<proteinExistence type="inferred from homology"/>
<dbReference type="Proteomes" id="UP000663823">
    <property type="component" value="Unassembled WGS sequence"/>
</dbReference>
<evidence type="ECO:0000256" key="10">
    <source>
        <dbReference type="SAM" id="Phobius"/>
    </source>
</evidence>
<evidence type="ECO:0000313" key="12">
    <source>
        <dbReference type="Proteomes" id="UP000663823"/>
    </source>
</evidence>
<dbReference type="EMBL" id="CAJOAX010003331">
    <property type="protein sequence ID" value="CAF3848244.1"/>
    <property type="molecule type" value="Genomic_DNA"/>
</dbReference>
<comment type="function">
    <text evidence="8">Essential core component of the TIM22 complex, a complex that mediates the import and insertion of multi-pass transmembrane proteins into the mitochondrial inner membrane. In the TIM22 complex, it constitutes the voltage-activated and signal-gated channel. Forms a twin-pore translocase that uses the membrane potential as external driving force in 2 voltage-dependent steps.</text>
</comment>
<sequence>MIFLFQIQSTVVRTTRVLSNLLCITAKSESHDKFKVTPTSIPYLAALVSVVEEVRTRCPIKNRSNIFPTSTNTNNLSSSNYSTTVVNPLSHLPQSHSSTSIADIAGSTSLNVQQGIFNRRLKSWDASYLDKTRKVSAVSTINSSRLLSIPPHARYYQSIDIENAIPRILTKPASTLVQLQQVKQSVPTIAVTPQILPETQQTSEASCETNLLLDPNVLTDTSTQALLLTVLATLVRNTSDENEMRILYEYLSESSIVFPKVFPVIHNLLDAKINSVLSLSHDESILGSVQSIIYQMIACSAGDDASQQQQQLSYLQSCGFGGLWRFAGPFTVSRQNPDNVELFVNWLEAMVETCLPSLDEHEDDSGNSGVGSGLTGNNGTRHTSLHHHHTFRHHHHYSASSAAACLNANLSSSMSSVSIDSIRSPIDRDTQFFDLNDLNRPTQSQSQSENFERSPMSSSVYQPHIFVKKEEKPLLDESLTTNGDRQIFSVLDHLMGSRRKWSGINNRLIPSDGSGRIPGMGSAGMAPEELRVRKFMESCTFKAMISCAGGFVLGIGLGVFTASIDPMSTIHTTTPGATPTLKDVWREMKTRSLSYAKNFAIVGLLFSTIECNIESYRAKSDIRNGTYAGFVTGGLLGFRAGLQAGVIGALGFAAFSTAIEYFLLNYH</sequence>
<keyword evidence="6" id="KW-0496">Mitochondrion</keyword>
<keyword evidence="5 10" id="KW-1133">Transmembrane helix</keyword>